<dbReference type="AlphaFoldDB" id="A0A1M4U056"/>
<keyword evidence="6" id="KW-1185">Reference proteome</keyword>
<dbReference type="SUPFAM" id="SSF55136">
    <property type="entry name" value="Probable bacterial effector-binding domain"/>
    <property type="match status" value="1"/>
</dbReference>
<dbReference type="InterPro" id="IPR010499">
    <property type="entry name" value="AraC_E-bd"/>
</dbReference>
<dbReference type="SUPFAM" id="SSF46689">
    <property type="entry name" value="Homeodomain-like"/>
    <property type="match status" value="2"/>
</dbReference>
<sequence>MNSEDKYNPSQRTSTTEEYCRQINIITEYINNHLDENIDLSRLAEISNFSPFHFHRITRAFLGEPIGAYIIRMKIETAARLLRYTDLSVADIAYKVGYDVPSSLSKVFKQHYEISPIDYRNNKNYMIMQTIKKELDLNIKKVKIVNIPLRKMIYIKLFGKYGNLDSGGTWGRLWQFVKENKLYSAGIEHIAIYYDDPKVTEPQKLRTDLCLVIQKDAKPHGEVGVREMEGGKYAMFLYHGAYANLDAVYDIIYSELLPQNRLKLRNEHCFEKYLNHPDRTEPDKLKTEIYVPVE</sequence>
<organism evidence="5 6">
    <name type="scientific">Dysgonomonas macrotermitis</name>
    <dbReference type="NCBI Taxonomy" id="1346286"/>
    <lineage>
        <taxon>Bacteria</taxon>
        <taxon>Pseudomonadati</taxon>
        <taxon>Bacteroidota</taxon>
        <taxon>Bacteroidia</taxon>
        <taxon>Bacteroidales</taxon>
        <taxon>Dysgonomonadaceae</taxon>
        <taxon>Dysgonomonas</taxon>
    </lineage>
</organism>
<proteinExistence type="predicted"/>
<dbReference type="GO" id="GO:0003700">
    <property type="term" value="F:DNA-binding transcription factor activity"/>
    <property type="evidence" value="ECO:0007669"/>
    <property type="project" value="InterPro"/>
</dbReference>
<dbReference type="InterPro" id="IPR018062">
    <property type="entry name" value="HTH_AraC-typ_CS"/>
</dbReference>
<dbReference type="Pfam" id="PF06445">
    <property type="entry name" value="GyrI-like"/>
    <property type="match status" value="1"/>
</dbReference>
<accession>A0A1M4U056</accession>
<evidence type="ECO:0000256" key="2">
    <source>
        <dbReference type="ARBA" id="ARBA00023125"/>
    </source>
</evidence>
<keyword evidence="3" id="KW-0804">Transcription</keyword>
<dbReference type="PANTHER" id="PTHR40055">
    <property type="entry name" value="TRANSCRIPTIONAL REGULATOR YGIV-RELATED"/>
    <property type="match status" value="1"/>
</dbReference>
<dbReference type="InterPro" id="IPR029442">
    <property type="entry name" value="GyrI-like"/>
</dbReference>
<dbReference type="RefSeq" id="WP_062175545.1">
    <property type="nucleotide sequence ID" value="NZ_BBXL01000001.1"/>
</dbReference>
<dbReference type="PROSITE" id="PS01124">
    <property type="entry name" value="HTH_ARAC_FAMILY_2"/>
    <property type="match status" value="1"/>
</dbReference>
<evidence type="ECO:0000313" key="5">
    <source>
        <dbReference type="EMBL" id="SHE50089.1"/>
    </source>
</evidence>
<dbReference type="Proteomes" id="UP000184480">
    <property type="component" value="Unassembled WGS sequence"/>
</dbReference>
<dbReference type="Gene3D" id="1.10.10.60">
    <property type="entry name" value="Homeodomain-like"/>
    <property type="match status" value="2"/>
</dbReference>
<reference evidence="6" key="1">
    <citation type="submission" date="2016-11" db="EMBL/GenBank/DDBJ databases">
        <authorList>
            <person name="Varghese N."/>
            <person name="Submissions S."/>
        </authorList>
    </citation>
    <scope>NUCLEOTIDE SEQUENCE [LARGE SCALE GENOMIC DNA]</scope>
    <source>
        <strain evidence="6">DSM 27370</strain>
    </source>
</reference>
<dbReference type="SMART" id="SM00342">
    <property type="entry name" value="HTH_ARAC"/>
    <property type="match status" value="1"/>
</dbReference>
<evidence type="ECO:0000256" key="3">
    <source>
        <dbReference type="ARBA" id="ARBA00023163"/>
    </source>
</evidence>
<dbReference type="InterPro" id="IPR009057">
    <property type="entry name" value="Homeodomain-like_sf"/>
</dbReference>
<evidence type="ECO:0000259" key="4">
    <source>
        <dbReference type="PROSITE" id="PS01124"/>
    </source>
</evidence>
<name>A0A1M4U056_9BACT</name>
<keyword evidence="2" id="KW-0238">DNA-binding</keyword>
<dbReference type="Gene3D" id="3.20.80.10">
    <property type="entry name" value="Regulatory factor, effector binding domain"/>
    <property type="match status" value="1"/>
</dbReference>
<dbReference type="InterPro" id="IPR050908">
    <property type="entry name" value="SmbC-like"/>
</dbReference>
<dbReference type="SMART" id="SM00871">
    <property type="entry name" value="AraC_E_bind"/>
    <property type="match status" value="1"/>
</dbReference>
<dbReference type="PROSITE" id="PS00041">
    <property type="entry name" value="HTH_ARAC_FAMILY_1"/>
    <property type="match status" value="1"/>
</dbReference>
<evidence type="ECO:0000313" key="6">
    <source>
        <dbReference type="Proteomes" id="UP000184480"/>
    </source>
</evidence>
<protein>
    <submittedName>
        <fullName evidence="5">Transcriptional regulator, AraC family</fullName>
    </submittedName>
</protein>
<dbReference type="Pfam" id="PF12833">
    <property type="entry name" value="HTH_18"/>
    <property type="match status" value="1"/>
</dbReference>
<keyword evidence="1" id="KW-0805">Transcription regulation</keyword>
<dbReference type="PANTHER" id="PTHR40055:SF1">
    <property type="entry name" value="TRANSCRIPTIONAL REGULATOR YGIV-RELATED"/>
    <property type="match status" value="1"/>
</dbReference>
<dbReference type="InterPro" id="IPR018060">
    <property type="entry name" value="HTH_AraC"/>
</dbReference>
<dbReference type="GO" id="GO:0043565">
    <property type="term" value="F:sequence-specific DNA binding"/>
    <property type="evidence" value="ECO:0007669"/>
    <property type="project" value="InterPro"/>
</dbReference>
<dbReference type="InterPro" id="IPR011256">
    <property type="entry name" value="Reg_factor_effector_dom_sf"/>
</dbReference>
<gene>
    <name evidence="5" type="ORF">SAMN05444362_101469</name>
</gene>
<dbReference type="OrthoDB" id="9816011at2"/>
<feature type="domain" description="HTH araC/xylS-type" evidence="4">
    <location>
        <begin position="24"/>
        <end position="122"/>
    </location>
</feature>
<evidence type="ECO:0000256" key="1">
    <source>
        <dbReference type="ARBA" id="ARBA00023015"/>
    </source>
</evidence>
<dbReference type="STRING" id="1346286.SAMN05444362_101469"/>
<dbReference type="EMBL" id="FQUC01000001">
    <property type="protein sequence ID" value="SHE50089.1"/>
    <property type="molecule type" value="Genomic_DNA"/>
</dbReference>